<dbReference type="InterPro" id="IPR007362">
    <property type="entry name" value="DUF429"/>
</dbReference>
<dbReference type="EMBL" id="JAUSVY010000014">
    <property type="protein sequence ID" value="MDQ0507176.1"/>
    <property type="molecule type" value="Genomic_DNA"/>
</dbReference>
<organism evidence="1 2">
    <name type="scientific">Xanthobacter agilis</name>
    <dbReference type="NCBI Taxonomy" id="47492"/>
    <lineage>
        <taxon>Bacteria</taxon>
        <taxon>Pseudomonadati</taxon>
        <taxon>Pseudomonadota</taxon>
        <taxon>Alphaproteobacteria</taxon>
        <taxon>Hyphomicrobiales</taxon>
        <taxon>Xanthobacteraceae</taxon>
        <taxon>Xanthobacter</taxon>
    </lineage>
</organism>
<dbReference type="PIRSF" id="PIRSF018008">
    <property type="entry name" value="UCP018008"/>
    <property type="match status" value="1"/>
</dbReference>
<dbReference type="Pfam" id="PF04250">
    <property type="entry name" value="DUF429"/>
    <property type="match status" value="1"/>
</dbReference>
<evidence type="ECO:0000313" key="1">
    <source>
        <dbReference type="EMBL" id="MDQ0507176.1"/>
    </source>
</evidence>
<name>A0ABU0LJ55_XANAG</name>
<accession>A0ABU0LJ55</accession>
<sequence>MKKAEAAVLGIDAAWTEANPSGVALVGRFRGAWRLLEVAGSYQAFLDRGQERGLTGAAERLAGLKPAVVAVDMPMSRLPITARRVADNAVSRAFGARKCGTHTPSAVRPGGVGRRLQDDLARDGYELGTLSARPPCVIEVYPHPALLTLTGAPERVPYKVGKIRSYWPDVSAAERRSRLMVVWSRIVGALDARIEGVARAMPLPDAGQRGAALKTYEDRLDAVVCAWVGIEVLEGRARPFGDETAAIWIPEVFGLDPAG</sequence>
<gene>
    <name evidence="1" type="ORF">QOZ94_003992</name>
</gene>
<evidence type="ECO:0000313" key="2">
    <source>
        <dbReference type="Proteomes" id="UP001241747"/>
    </source>
</evidence>
<dbReference type="Proteomes" id="UP001241747">
    <property type="component" value="Unassembled WGS sequence"/>
</dbReference>
<dbReference type="InterPro" id="IPR008306">
    <property type="entry name" value="UCP018008"/>
</dbReference>
<keyword evidence="2" id="KW-1185">Reference proteome</keyword>
<dbReference type="RefSeq" id="WP_237346340.1">
    <property type="nucleotide sequence ID" value="NZ_JABWGX010000018.1"/>
</dbReference>
<protein>
    <submittedName>
        <fullName evidence="1">RNase H-like nuclease</fullName>
    </submittedName>
</protein>
<proteinExistence type="predicted"/>
<reference evidence="1 2" key="1">
    <citation type="submission" date="2023-07" db="EMBL/GenBank/DDBJ databases">
        <title>Genomic Encyclopedia of Type Strains, Phase IV (KMG-IV): sequencing the most valuable type-strain genomes for metagenomic binning, comparative biology and taxonomic classification.</title>
        <authorList>
            <person name="Goeker M."/>
        </authorList>
    </citation>
    <scope>NUCLEOTIDE SEQUENCE [LARGE SCALE GENOMIC DNA]</scope>
    <source>
        <strain evidence="1 2">DSM 3770</strain>
    </source>
</reference>
<comment type="caution">
    <text evidence="1">The sequence shown here is derived from an EMBL/GenBank/DDBJ whole genome shotgun (WGS) entry which is preliminary data.</text>
</comment>